<feature type="domain" description="Peptidase M48" evidence="8">
    <location>
        <begin position="125"/>
        <end position="207"/>
    </location>
</feature>
<dbReference type="CDD" id="cd07326">
    <property type="entry name" value="M56_BlaR1_MecR1_like"/>
    <property type="match status" value="1"/>
</dbReference>
<protein>
    <recommendedName>
        <fullName evidence="8">Peptidase M48 domain-containing protein</fullName>
    </recommendedName>
</protein>
<comment type="similarity">
    <text evidence="6">Belongs to the peptidase M48 family.</text>
</comment>
<dbReference type="RefSeq" id="WP_070355601.1">
    <property type="nucleotide sequence ID" value="NZ_MCHX01000076.1"/>
</dbReference>
<dbReference type="PANTHER" id="PTHR34978:SF3">
    <property type="entry name" value="SLR0241 PROTEIN"/>
    <property type="match status" value="1"/>
</dbReference>
<keyword evidence="7" id="KW-0472">Membrane</keyword>
<evidence type="ECO:0000256" key="7">
    <source>
        <dbReference type="SAM" id="Phobius"/>
    </source>
</evidence>
<sequence length="308" mass="32065">MNGAVCLLSYAAVLTWLCPPLLQRITGCGIAPRWGVAVWLSAIVSALLAWSAALASMVVAAARSLADGTAVGFCLEMLGVSDPAVVPGRAATAVAALCAVAVSALITHRIVVGFGRLRRRSGEHARTARIVGTPTDRPDVVIVAADRPAAYCVTGRPHAIVLTSAAVAVLDDPQLAAVLAHEDAHIRGRHHHLLMMLRAVAASLPRLPLFHVGADAASALLEMCADDAAVRRHGARPLVQSLISLAGARTPAAVAARLGAADTAVAARVTRLAWRASVARRWRHRVQLLATLAVTVSAPVLIGMLCHH</sequence>
<evidence type="ECO:0000256" key="2">
    <source>
        <dbReference type="ARBA" id="ARBA00022723"/>
    </source>
</evidence>
<comment type="cofactor">
    <cofactor evidence="6">
        <name>Zn(2+)</name>
        <dbReference type="ChEBI" id="CHEBI:29105"/>
    </cofactor>
    <text evidence="6">Binds 1 zinc ion per subunit.</text>
</comment>
<proteinExistence type="inferred from homology"/>
<reference evidence="9 10" key="1">
    <citation type="submission" date="2016-09" db="EMBL/GenBank/DDBJ databases">
        <title>genome sequence of Mycobacterium sp. 739 SCH.</title>
        <authorList>
            <person name="Greninger A.L."/>
            <person name="Qin X."/>
            <person name="Jerome K."/>
            <person name="Vora S."/>
            <person name="Quinn K."/>
        </authorList>
    </citation>
    <scope>NUCLEOTIDE SEQUENCE [LARGE SCALE GENOMIC DNA]</scope>
    <source>
        <strain evidence="9 10">SCH</strain>
    </source>
</reference>
<dbReference type="EMBL" id="MCHX01000076">
    <property type="protein sequence ID" value="OFJ51163.1"/>
    <property type="molecule type" value="Genomic_DNA"/>
</dbReference>
<keyword evidence="10" id="KW-1185">Reference proteome</keyword>
<evidence type="ECO:0000256" key="3">
    <source>
        <dbReference type="ARBA" id="ARBA00022801"/>
    </source>
</evidence>
<dbReference type="GO" id="GO:0004222">
    <property type="term" value="F:metalloendopeptidase activity"/>
    <property type="evidence" value="ECO:0007669"/>
    <property type="project" value="InterPro"/>
</dbReference>
<dbReference type="InterPro" id="IPR052173">
    <property type="entry name" value="Beta-lactam_resp_regulator"/>
</dbReference>
<dbReference type="PANTHER" id="PTHR34978">
    <property type="entry name" value="POSSIBLE SENSOR-TRANSDUCER PROTEIN BLAR"/>
    <property type="match status" value="1"/>
</dbReference>
<dbReference type="GO" id="GO:0006508">
    <property type="term" value="P:proteolysis"/>
    <property type="evidence" value="ECO:0007669"/>
    <property type="project" value="UniProtKB-KW"/>
</dbReference>
<dbReference type="GO" id="GO:0046872">
    <property type="term" value="F:metal ion binding"/>
    <property type="evidence" value="ECO:0007669"/>
    <property type="project" value="UniProtKB-KW"/>
</dbReference>
<dbReference type="InterPro" id="IPR001915">
    <property type="entry name" value="Peptidase_M48"/>
</dbReference>
<keyword evidence="1 6" id="KW-0645">Protease</keyword>
<feature type="transmembrane region" description="Helical" evidence="7">
    <location>
        <begin position="286"/>
        <end position="305"/>
    </location>
</feature>
<evidence type="ECO:0000259" key="8">
    <source>
        <dbReference type="Pfam" id="PF01435"/>
    </source>
</evidence>
<evidence type="ECO:0000313" key="10">
    <source>
        <dbReference type="Proteomes" id="UP000178953"/>
    </source>
</evidence>
<accession>A0A1E8PXX6</accession>
<feature type="transmembrane region" description="Helical" evidence="7">
    <location>
        <begin position="90"/>
        <end position="111"/>
    </location>
</feature>
<evidence type="ECO:0000256" key="1">
    <source>
        <dbReference type="ARBA" id="ARBA00022670"/>
    </source>
</evidence>
<evidence type="ECO:0000256" key="5">
    <source>
        <dbReference type="ARBA" id="ARBA00023049"/>
    </source>
</evidence>
<keyword evidence="3 6" id="KW-0378">Hydrolase</keyword>
<keyword evidence="4 6" id="KW-0862">Zinc</keyword>
<organism evidence="9 10">
    <name type="scientific">Mycolicibacterium grossiae</name>
    <dbReference type="NCBI Taxonomy" id="1552759"/>
    <lineage>
        <taxon>Bacteria</taxon>
        <taxon>Bacillati</taxon>
        <taxon>Actinomycetota</taxon>
        <taxon>Actinomycetes</taxon>
        <taxon>Mycobacteriales</taxon>
        <taxon>Mycobacteriaceae</taxon>
        <taxon>Mycolicibacterium</taxon>
    </lineage>
</organism>
<keyword evidence="5 6" id="KW-0482">Metalloprotease</keyword>
<dbReference type="Pfam" id="PF01435">
    <property type="entry name" value="Peptidase_M48"/>
    <property type="match status" value="1"/>
</dbReference>
<name>A0A1E8PXX6_9MYCO</name>
<evidence type="ECO:0000256" key="4">
    <source>
        <dbReference type="ARBA" id="ARBA00022833"/>
    </source>
</evidence>
<feature type="transmembrane region" description="Helical" evidence="7">
    <location>
        <begin position="34"/>
        <end position="53"/>
    </location>
</feature>
<keyword evidence="2" id="KW-0479">Metal-binding</keyword>
<gene>
    <name evidence="9" type="ORF">BEL07_24145</name>
</gene>
<keyword evidence="7" id="KW-1133">Transmembrane helix</keyword>
<evidence type="ECO:0000256" key="6">
    <source>
        <dbReference type="RuleBase" id="RU003983"/>
    </source>
</evidence>
<dbReference type="Gene3D" id="3.30.2010.10">
    <property type="entry name" value="Metalloproteases ('zincins'), catalytic domain"/>
    <property type="match status" value="1"/>
</dbReference>
<comment type="caution">
    <text evidence="9">The sequence shown here is derived from an EMBL/GenBank/DDBJ whole genome shotgun (WGS) entry which is preliminary data.</text>
</comment>
<keyword evidence="7" id="KW-0812">Transmembrane</keyword>
<dbReference type="Proteomes" id="UP000178953">
    <property type="component" value="Unassembled WGS sequence"/>
</dbReference>
<dbReference type="AlphaFoldDB" id="A0A1E8PXX6"/>
<evidence type="ECO:0000313" key="9">
    <source>
        <dbReference type="EMBL" id="OFJ51163.1"/>
    </source>
</evidence>